<proteinExistence type="predicted"/>
<keyword evidence="2" id="KW-1185">Reference proteome</keyword>
<sequence length="220" mass="25834">MIINIEIQKDQPADYHLLNRSIYYVSRMISSQKGRDFVKSKYNDLKRVFNIWICLDMNENSLSRYYLANENILGECHWKGKQDLINIIFIGLTKDLPERDKKYELHRLLNALLSDKIKVQEKIEVIENEYHILMNDDLRRDVNIMCNLGEGIEERAIKETTERVTKKVTEEVTREVTEEMTEQFIRSMYDKGCSIELIADVARKSIAEVKAILDKAILSV</sequence>
<dbReference type="RefSeq" id="WP_349084064.1">
    <property type="nucleotide sequence ID" value="NZ_JBBMEK010000023.1"/>
</dbReference>
<dbReference type="Pfam" id="PF12784">
    <property type="entry name" value="PDDEXK_2"/>
    <property type="match status" value="1"/>
</dbReference>
<reference evidence="1 2" key="1">
    <citation type="submission" date="2024-03" db="EMBL/GenBank/DDBJ databases">
        <title>Human intestinal bacterial collection.</title>
        <authorList>
            <person name="Pauvert C."/>
            <person name="Hitch T.C.A."/>
            <person name="Clavel T."/>
        </authorList>
    </citation>
    <scope>NUCLEOTIDE SEQUENCE [LARGE SCALE GENOMIC DNA]</scope>
    <source>
        <strain evidence="1 2">CLA-AA-H190</strain>
    </source>
</reference>
<comment type="caution">
    <text evidence="1">The sequence shown here is derived from an EMBL/GenBank/DDBJ whole genome shotgun (WGS) entry which is preliminary data.</text>
</comment>
<accession>A0ABV1B2B3</accession>
<organism evidence="1 2">
    <name type="scientific">Coprococcus intestinihominis</name>
    <dbReference type="NCBI Taxonomy" id="3133154"/>
    <lineage>
        <taxon>Bacteria</taxon>
        <taxon>Bacillati</taxon>
        <taxon>Bacillota</taxon>
        <taxon>Clostridia</taxon>
        <taxon>Lachnospirales</taxon>
        <taxon>Lachnospiraceae</taxon>
        <taxon>Coprococcus</taxon>
    </lineage>
</organism>
<evidence type="ECO:0000313" key="1">
    <source>
        <dbReference type="EMBL" id="MEQ2364136.1"/>
    </source>
</evidence>
<protein>
    <submittedName>
        <fullName evidence="1">PD-(D/E)XK nuclease family transposase</fullName>
    </submittedName>
</protein>
<dbReference type="EMBL" id="JBBMEK010000023">
    <property type="protein sequence ID" value="MEQ2364136.1"/>
    <property type="molecule type" value="Genomic_DNA"/>
</dbReference>
<evidence type="ECO:0000313" key="2">
    <source>
        <dbReference type="Proteomes" id="UP001469749"/>
    </source>
</evidence>
<gene>
    <name evidence="1" type="ORF">WMO25_03405</name>
</gene>
<dbReference type="Proteomes" id="UP001469749">
    <property type="component" value="Unassembled WGS sequence"/>
</dbReference>
<name>A0ABV1B2B3_9FIRM</name>